<comment type="caution">
    <text evidence="3">The sequence shown here is derived from an EMBL/GenBank/DDBJ whole genome shotgun (WGS) entry which is preliminary data.</text>
</comment>
<dbReference type="STRING" id="1088721.JI59_05955"/>
<evidence type="ECO:0000313" key="3">
    <source>
        <dbReference type="EMBL" id="EHJ60204.1"/>
    </source>
</evidence>
<dbReference type="EMBL" id="AGFM01000042">
    <property type="protein sequence ID" value="EHJ60204.1"/>
    <property type="molecule type" value="Genomic_DNA"/>
</dbReference>
<evidence type="ECO:0000256" key="1">
    <source>
        <dbReference type="SAM" id="Phobius"/>
    </source>
</evidence>
<keyword evidence="1" id="KW-0812">Transmembrane</keyword>
<proteinExistence type="predicted"/>
<dbReference type="Pfam" id="PF20349">
    <property type="entry name" value="DUF6644"/>
    <property type="match status" value="1"/>
</dbReference>
<sequence>MGSVDLSFLSDLESLGVAQFVRESSWAYPTLETLHVIAIALVVGSIWIVDLRILGLVFQRRAVQSVMDEVLPLTWCVFALALITGVLMFISSAMMFAENPAFRIKLVVLVCAALNVLFFHSHAMKRWQLAGGDALASPAMKISGGASIVFWISAILAGRWIGFL</sequence>
<dbReference type="AlphaFoldDB" id="G6EEQ8"/>
<feature type="transmembrane region" description="Helical" evidence="1">
    <location>
        <begin position="142"/>
        <end position="161"/>
    </location>
</feature>
<feature type="transmembrane region" description="Helical" evidence="1">
    <location>
        <begin position="70"/>
        <end position="96"/>
    </location>
</feature>
<keyword evidence="4" id="KW-1185">Reference proteome</keyword>
<dbReference type="InterPro" id="IPR046586">
    <property type="entry name" value="DUF6644"/>
</dbReference>
<gene>
    <name evidence="3" type="ORF">NSU_2829</name>
</gene>
<evidence type="ECO:0000313" key="4">
    <source>
        <dbReference type="Proteomes" id="UP000004030"/>
    </source>
</evidence>
<feature type="domain" description="DUF6644" evidence="2">
    <location>
        <begin position="32"/>
        <end position="163"/>
    </location>
</feature>
<protein>
    <recommendedName>
        <fullName evidence="2">DUF6644 domain-containing protein</fullName>
    </recommendedName>
</protein>
<dbReference type="Proteomes" id="UP000004030">
    <property type="component" value="Unassembled WGS sequence"/>
</dbReference>
<dbReference type="RefSeq" id="WP_007013740.1">
    <property type="nucleotide sequence ID" value="NZ_AGFM01000042.1"/>
</dbReference>
<organism evidence="3 4">
    <name type="scientific">Novosphingobium pentaromativorans US6-1</name>
    <dbReference type="NCBI Taxonomy" id="1088721"/>
    <lineage>
        <taxon>Bacteria</taxon>
        <taxon>Pseudomonadati</taxon>
        <taxon>Pseudomonadota</taxon>
        <taxon>Alphaproteobacteria</taxon>
        <taxon>Sphingomonadales</taxon>
        <taxon>Sphingomonadaceae</taxon>
        <taxon>Novosphingobium</taxon>
    </lineage>
</organism>
<keyword evidence="1" id="KW-0472">Membrane</keyword>
<feature type="transmembrane region" description="Helical" evidence="1">
    <location>
        <begin position="102"/>
        <end position="121"/>
    </location>
</feature>
<dbReference type="KEGG" id="npn:JI59_05955"/>
<accession>G6EEQ8</accession>
<dbReference type="OrthoDB" id="7424236at2"/>
<name>G6EEQ8_9SPHN</name>
<reference evidence="3 4" key="1">
    <citation type="journal article" date="2012" name="J. Bacteriol.">
        <title>Genome sequence of benzo(a)pyrene-degrading bacterium Novosphingobium pentaromativorans US6-1.</title>
        <authorList>
            <person name="Luo Y.R."/>
            <person name="Kang S.G."/>
            <person name="Kim S.J."/>
            <person name="Kim M.R."/>
            <person name="Li N."/>
            <person name="Lee J.H."/>
            <person name="Kwon K.K."/>
        </authorList>
    </citation>
    <scope>NUCLEOTIDE SEQUENCE [LARGE SCALE GENOMIC DNA]</scope>
    <source>
        <strain evidence="3 4">US6-1</strain>
    </source>
</reference>
<keyword evidence="1" id="KW-1133">Transmembrane helix</keyword>
<feature type="transmembrane region" description="Helical" evidence="1">
    <location>
        <begin position="34"/>
        <end position="58"/>
    </location>
</feature>
<dbReference type="eggNOG" id="ENOG5032YK1">
    <property type="taxonomic scope" value="Bacteria"/>
</dbReference>
<dbReference type="PATRIC" id="fig|1088721.3.peg.2796"/>
<evidence type="ECO:0000259" key="2">
    <source>
        <dbReference type="Pfam" id="PF20349"/>
    </source>
</evidence>